<dbReference type="GeneID" id="20648232"/>
<feature type="region of interest" description="Disordered" evidence="1">
    <location>
        <begin position="78"/>
        <end position="108"/>
    </location>
</feature>
<dbReference type="AlphaFoldDB" id="G5AFN3"/>
<proteinExistence type="predicted"/>
<dbReference type="KEGG" id="psoj:PHYSODRAFT_342203"/>
<feature type="compositionally biased region" description="Basic residues" evidence="1">
    <location>
        <begin position="416"/>
        <end position="433"/>
    </location>
</feature>
<feature type="compositionally biased region" description="Basic and acidic residues" evidence="1">
    <location>
        <begin position="170"/>
        <end position="181"/>
    </location>
</feature>
<sequence length="442" mass="48774">MQSPASARSASPLATANLDGPSMLPPGAATPAAPADSECAAALAQIVDVVAAAGEDSDANSGLDEEMVRVWEELELTSRSPGLGSPDSGSASPAPPPASPAPREVVASVGGFSPPTRLQELIFMLDVEGLSVEEAIAVEPALGETFEASPEDKSRLFDDSDDDKGLPQVDRSRLRRGDETSTWHPMPLPPAPKKHPSNNRKNHYNPKKPWDYNTEVDIVRALDVRGKAPHRCYLVEWEGNPLQLSWVWMEQLDKPSTRYMVRMVDAWKESGDKRTFCYRYSERDSASEAGTCFMDAFRSALYYLGQPDLYGVSRDDVTEFFKVLQRKSVSLNYDVLLRNALPESSANITTLQGVCRKQAPGVYVVSAGRNDVGHCFVVVNHGPEKQLLALDNFNARKNPPVDVLPLMELQPGYKCRHGKRKSKTQKKREKRMKQQVLQHEGM</sequence>
<dbReference type="InParanoid" id="G5AFN3"/>
<evidence type="ECO:0008006" key="4">
    <source>
        <dbReference type="Google" id="ProtNLM"/>
    </source>
</evidence>
<evidence type="ECO:0000313" key="2">
    <source>
        <dbReference type="EMBL" id="EGZ06023.1"/>
    </source>
</evidence>
<dbReference type="OMA" id="CYRYSER"/>
<dbReference type="EMBL" id="JH159165">
    <property type="protein sequence ID" value="EGZ06023.1"/>
    <property type="molecule type" value="Genomic_DNA"/>
</dbReference>
<feature type="compositionally biased region" description="Low complexity" evidence="1">
    <location>
        <begin position="1"/>
        <end position="16"/>
    </location>
</feature>
<accession>G5AFN3</accession>
<name>G5AFN3_PHYSP</name>
<evidence type="ECO:0000256" key="1">
    <source>
        <dbReference type="SAM" id="MobiDB-lite"/>
    </source>
</evidence>
<reference evidence="2 3" key="1">
    <citation type="journal article" date="2006" name="Science">
        <title>Phytophthora genome sequences uncover evolutionary origins and mechanisms of pathogenesis.</title>
        <authorList>
            <person name="Tyler B.M."/>
            <person name="Tripathy S."/>
            <person name="Zhang X."/>
            <person name="Dehal P."/>
            <person name="Jiang R.H."/>
            <person name="Aerts A."/>
            <person name="Arredondo F.D."/>
            <person name="Baxter L."/>
            <person name="Bensasson D."/>
            <person name="Beynon J.L."/>
            <person name="Chapman J."/>
            <person name="Damasceno C.M."/>
            <person name="Dorrance A.E."/>
            <person name="Dou D."/>
            <person name="Dickerman A.W."/>
            <person name="Dubchak I.L."/>
            <person name="Garbelotto M."/>
            <person name="Gijzen M."/>
            <person name="Gordon S.G."/>
            <person name="Govers F."/>
            <person name="Grunwald N.J."/>
            <person name="Huang W."/>
            <person name="Ivors K.L."/>
            <person name="Jones R.W."/>
            <person name="Kamoun S."/>
            <person name="Krampis K."/>
            <person name="Lamour K.H."/>
            <person name="Lee M.K."/>
            <person name="McDonald W.H."/>
            <person name="Medina M."/>
            <person name="Meijer H.J."/>
            <person name="Nordberg E.K."/>
            <person name="Maclean D.J."/>
            <person name="Ospina-Giraldo M.D."/>
            <person name="Morris P.F."/>
            <person name="Phuntumart V."/>
            <person name="Putnam N.H."/>
            <person name="Rash S."/>
            <person name="Rose J.K."/>
            <person name="Sakihama Y."/>
            <person name="Salamov A.A."/>
            <person name="Savidor A."/>
            <person name="Scheuring C.F."/>
            <person name="Smith B.M."/>
            <person name="Sobral B.W."/>
            <person name="Terry A."/>
            <person name="Torto-Alalibo T.A."/>
            <person name="Win J."/>
            <person name="Xu Z."/>
            <person name="Zhang H."/>
            <person name="Grigoriev I.V."/>
            <person name="Rokhsar D.S."/>
            <person name="Boore J.L."/>
        </authorList>
    </citation>
    <scope>NUCLEOTIDE SEQUENCE [LARGE SCALE GENOMIC DNA]</scope>
    <source>
        <strain evidence="2 3">P6497</strain>
    </source>
</reference>
<feature type="region of interest" description="Disordered" evidence="1">
    <location>
        <begin position="1"/>
        <end position="37"/>
    </location>
</feature>
<feature type="compositionally biased region" description="Basic residues" evidence="1">
    <location>
        <begin position="192"/>
        <end position="206"/>
    </location>
</feature>
<feature type="region of interest" description="Disordered" evidence="1">
    <location>
        <begin position="143"/>
        <end position="207"/>
    </location>
</feature>
<feature type="region of interest" description="Disordered" evidence="1">
    <location>
        <begin position="416"/>
        <end position="442"/>
    </location>
</feature>
<evidence type="ECO:0000313" key="3">
    <source>
        <dbReference type="Proteomes" id="UP000002640"/>
    </source>
</evidence>
<keyword evidence="3" id="KW-1185">Reference proteome</keyword>
<feature type="compositionally biased region" description="Low complexity" evidence="1">
    <location>
        <begin position="25"/>
        <end position="37"/>
    </location>
</feature>
<organism evidence="2 3">
    <name type="scientific">Phytophthora sojae (strain P6497)</name>
    <name type="common">Soybean stem and root rot agent</name>
    <name type="synonym">Phytophthora megasperma f. sp. glycines</name>
    <dbReference type="NCBI Taxonomy" id="1094619"/>
    <lineage>
        <taxon>Eukaryota</taxon>
        <taxon>Sar</taxon>
        <taxon>Stramenopiles</taxon>
        <taxon>Oomycota</taxon>
        <taxon>Peronosporomycetes</taxon>
        <taxon>Peronosporales</taxon>
        <taxon>Peronosporaceae</taxon>
        <taxon>Phytophthora</taxon>
    </lineage>
</organism>
<protein>
    <recommendedName>
        <fullName evidence="4">Chromo domain-containing protein</fullName>
    </recommendedName>
</protein>
<dbReference type="RefSeq" id="XP_009538884.1">
    <property type="nucleotide sequence ID" value="XM_009540589.1"/>
</dbReference>
<feature type="compositionally biased region" description="Low complexity" evidence="1">
    <location>
        <begin position="78"/>
        <end position="92"/>
    </location>
</feature>
<dbReference type="Proteomes" id="UP000002640">
    <property type="component" value="Unassembled WGS sequence"/>
</dbReference>
<gene>
    <name evidence="2" type="ORF">PHYSODRAFT_342203</name>
</gene>